<dbReference type="Gene3D" id="3.30.70.100">
    <property type="match status" value="1"/>
</dbReference>
<name>A0A9P7G809_9AGAR</name>
<proteinExistence type="predicted"/>
<dbReference type="OrthoDB" id="2851338at2759"/>
<comment type="caution">
    <text evidence="1">The sequence shown here is derived from an EMBL/GenBank/DDBJ whole genome shotgun (WGS) entry which is preliminary data.</text>
</comment>
<reference evidence="1" key="1">
    <citation type="submission" date="2020-07" db="EMBL/GenBank/DDBJ databases">
        <authorList>
            <person name="Nieuwenhuis M."/>
            <person name="Van De Peppel L.J.J."/>
        </authorList>
    </citation>
    <scope>NUCLEOTIDE SEQUENCE</scope>
    <source>
        <strain evidence="1">AP01</strain>
        <tissue evidence="1">Mycelium</tissue>
    </source>
</reference>
<dbReference type="EMBL" id="JABCKV010000209">
    <property type="protein sequence ID" value="KAG5642177.1"/>
    <property type="molecule type" value="Genomic_DNA"/>
</dbReference>
<keyword evidence="2" id="KW-1185">Reference proteome</keyword>
<protein>
    <submittedName>
        <fullName evidence="1">Uncharacterized protein</fullName>
    </submittedName>
</protein>
<sequence>MSSAQEDSGLLFVYGECGSDVTEEEFNDWYDNEHAPARLALPGISTGFRYKAPDGTTPSWLAIYDTTTPEYLQKDAYKSLSINASEREKSIVSRLAILNRRIYTRIATLEKPGFDAAADLPAKALLVTGRQPASPEGEEDLNRWYTEEHFVLLAKVPGFLRARRYKLVSQIELAGKADVNPPSVAYPYLAVYEFDHEAFRDDPAFKAAVSTAWTAKVNSQTAGSEKRLFVLHKSFSK</sequence>
<gene>
    <name evidence="1" type="ORF">DXG03_003440</name>
</gene>
<reference evidence="1" key="2">
    <citation type="submission" date="2021-10" db="EMBL/GenBank/DDBJ databases">
        <title>Phylogenomics reveals ancestral predisposition of the termite-cultivated fungus Termitomyces towards a domesticated lifestyle.</title>
        <authorList>
            <person name="Auxier B."/>
            <person name="Grum-Grzhimaylo A."/>
            <person name="Cardenas M.E."/>
            <person name="Lodge J.D."/>
            <person name="Laessoe T."/>
            <person name="Pedersen O."/>
            <person name="Smith M.E."/>
            <person name="Kuyper T.W."/>
            <person name="Franco-Molano E.A."/>
            <person name="Baroni T.J."/>
            <person name="Aanen D.K."/>
        </authorList>
    </citation>
    <scope>NUCLEOTIDE SEQUENCE</scope>
    <source>
        <strain evidence="1">AP01</strain>
        <tissue evidence="1">Mycelium</tissue>
    </source>
</reference>
<organism evidence="1 2">
    <name type="scientific">Asterophora parasitica</name>
    <dbReference type="NCBI Taxonomy" id="117018"/>
    <lineage>
        <taxon>Eukaryota</taxon>
        <taxon>Fungi</taxon>
        <taxon>Dikarya</taxon>
        <taxon>Basidiomycota</taxon>
        <taxon>Agaricomycotina</taxon>
        <taxon>Agaricomycetes</taxon>
        <taxon>Agaricomycetidae</taxon>
        <taxon>Agaricales</taxon>
        <taxon>Tricholomatineae</taxon>
        <taxon>Lyophyllaceae</taxon>
        <taxon>Asterophora</taxon>
    </lineage>
</organism>
<dbReference type="Proteomes" id="UP000775547">
    <property type="component" value="Unassembled WGS sequence"/>
</dbReference>
<dbReference type="SUPFAM" id="SSF54909">
    <property type="entry name" value="Dimeric alpha+beta barrel"/>
    <property type="match status" value="2"/>
</dbReference>
<dbReference type="AlphaFoldDB" id="A0A9P7G809"/>
<dbReference type="InterPro" id="IPR011008">
    <property type="entry name" value="Dimeric_a/b-barrel"/>
</dbReference>
<accession>A0A9P7G809</accession>
<evidence type="ECO:0000313" key="2">
    <source>
        <dbReference type="Proteomes" id="UP000775547"/>
    </source>
</evidence>
<evidence type="ECO:0000313" key="1">
    <source>
        <dbReference type="EMBL" id="KAG5642177.1"/>
    </source>
</evidence>